<dbReference type="EMBL" id="BMAT01008251">
    <property type="protein sequence ID" value="GFR81245.1"/>
    <property type="molecule type" value="Genomic_DNA"/>
</dbReference>
<protein>
    <submittedName>
        <fullName evidence="2">Uncharacterized protein</fullName>
    </submittedName>
</protein>
<feature type="compositionally biased region" description="Basic and acidic residues" evidence="1">
    <location>
        <begin position="111"/>
        <end position="125"/>
    </location>
</feature>
<feature type="compositionally biased region" description="Polar residues" evidence="1">
    <location>
        <begin position="130"/>
        <end position="143"/>
    </location>
</feature>
<evidence type="ECO:0000256" key="1">
    <source>
        <dbReference type="SAM" id="MobiDB-lite"/>
    </source>
</evidence>
<dbReference type="AlphaFoldDB" id="A0AAV4G9L6"/>
<organism evidence="2 3">
    <name type="scientific">Elysia marginata</name>
    <dbReference type="NCBI Taxonomy" id="1093978"/>
    <lineage>
        <taxon>Eukaryota</taxon>
        <taxon>Metazoa</taxon>
        <taxon>Spiralia</taxon>
        <taxon>Lophotrochozoa</taxon>
        <taxon>Mollusca</taxon>
        <taxon>Gastropoda</taxon>
        <taxon>Heterobranchia</taxon>
        <taxon>Euthyneura</taxon>
        <taxon>Panpulmonata</taxon>
        <taxon>Sacoglossa</taxon>
        <taxon>Placobranchoidea</taxon>
        <taxon>Plakobranchidae</taxon>
        <taxon>Elysia</taxon>
    </lineage>
</organism>
<sequence>MTTSVSNTRPWQRRFWGSQSQITWGIEFRAQITRIFNTPTSTRGKRKVDPLPKKSYFDAGPSNSKYIKLLDNTYAVADIALDRCREQEESFERNGNKSFGKKINVKQKKASSSEEARCQEPRNQEVDLTCPTSNPNPTFFFQD</sequence>
<feature type="region of interest" description="Disordered" evidence="1">
    <location>
        <begin position="90"/>
        <end position="143"/>
    </location>
</feature>
<accession>A0AAV4G9L6</accession>
<name>A0AAV4G9L6_9GAST</name>
<comment type="caution">
    <text evidence="2">The sequence shown here is derived from an EMBL/GenBank/DDBJ whole genome shotgun (WGS) entry which is preliminary data.</text>
</comment>
<reference evidence="2 3" key="1">
    <citation type="journal article" date="2021" name="Elife">
        <title>Chloroplast acquisition without the gene transfer in kleptoplastic sea slugs, Plakobranchus ocellatus.</title>
        <authorList>
            <person name="Maeda T."/>
            <person name="Takahashi S."/>
            <person name="Yoshida T."/>
            <person name="Shimamura S."/>
            <person name="Takaki Y."/>
            <person name="Nagai Y."/>
            <person name="Toyoda A."/>
            <person name="Suzuki Y."/>
            <person name="Arimoto A."/>
            <person name="Ishii H."/>
            <person name="Satoh N."/>
            <person name="Nishiyama T."/>
            <person name="Hasebe M."/>
            <person name="Maruyama T."/>
            <person name="Minagawa J."/>
            <person name="Obokata J."/>
            <person name="Shigenobu S."/>
        </authorList>
    </citation>
    <scope>NUCLEOTIDE SEQUENCE [LARGE SCALE GENOMIC DNA]</scope>
</reference>
<evidence type="ECO:0000313" key="2">
    <source>
        <dbReference type="EMBL" id="GFR81245.1"/>
    </source>
</evidence>
<keyword evidence="3" id="KW-1185">Reference proteome</keyword>
<evidence type="ECO:0000313" key="3">
    <source>
        <dbReference type="Proteomes" id="UP000762676"/>
    </source>
</evidence>
<dbReference type="Proteomes" id="UP000762676">
    <property type="component" value="Unassembled WGS sequence"/>
</dbReference>
<feature type="compositionally biased region" description="Basic residues" evidence="1">
    <location>
        <begin position="99"/>
        <end position="109"/>
    </location>
</feature>
<gene>
    <name evidence="2" type="ORF">ElyMa_004065800</name>
</gene>
<proteinExistence type="predicted"/>